<dbReference type="InterPro" id="IPR000432">
    <property type="entry name" value="DNA_mismatch_repair_MutS_C"/>
</dbReference>
<dbReference type="GO" id="GO:0005524">
    <property type="term" value="F:ATP binding"/>
    <property type="evidence" value="ECO:0007669"/>
    <property type="project" value="UniProtKB-KW"/>
</dbReference>
<evidence type="ECO:0000313" key="9">
    <source>
        <dbReference type="Proteomes" id="UP000694388"/>
    </source>
</evidence>
<dbReference type="InterPro" id="IPR036678">
    <property type="entry name" value="MutS_con_dom_sf"/>
</dbReference>
<keyword evidence="3" id="KW-0227">DNA damage</keyword>
<keyword evidence="6" id="KW-0234">DNA repair</keyword>
<dbReference type="Pfam" id="PF05192">
    <property type="entry name" value="MutS_III"/>
    <property type="match status" value="1"/>
</dbReference>
<dbReference type="AlphaFoldDB" id="A0A8C4NFI4"/>
<dbReference type="PIRSF" id="PIRSF037677">
    <property type="entry name" value="DNA_mis_repair_Msh6"/>
    <property type="match status" value="1"/>
</dbReference>
<dbReference type="InterPro" id="IPR017261">
    <property type="entry name" value="DNA_mismatch_repair_MutS/MSH"/>
</dbReference>
<evidence type="ECO:0000256" key="1">
    <source>
        <dbReference type="ARBA" id="ARBA00007094"/>
    </source>
</evidence>
<dbReference type="Proteomes" id="UP000694388">
    <property type="component" value="Unplaced"/>
</dbReference>
<dbReference type="PANTHER" id="PTHR11361">
    <property type="entry name" value="DNA MISMATCH REPAIR PROTEIN MUTS FAMILY MEMBER"/>
    <property type="match status" value="1"/>
</dbReference>
<evidence type="ECO:0000256" key="2">
    <source>
        <dbReference type="ARBA" id="ARBA00022741"/>
    </source>
</evidence>
<reference evidence="8" key="2">
    <citation type="submission" date="2025-09" db="UniProtKB">
        <authorList>
            <consortium name="Ensembl"/>
        </authorList>
    </citation>
    <scope>IDENTIFICATION</scope>
</reference>
<evidence type="ECO:0000313" key="8">
    <source>
        <dbReference type="Ensembl" id="ENSEBUP00000006936.1"/>
    </source>
</evidence>
<proteinExistence type="inferred from homology"/>
<dbReference type="PANTHER" id="PTHR11361:SF122">
    <property type="entry name" value="DNA MISMATCH REPAIR PROTEIN MSH3"/>
    <property type="match status" value="1"/>
</dbReference>
<dbReference type="Gene3D" id="3.40.50.300">
    <property type="entry name" value="P-loop containing nucleotide triphosphate hydrolases"/>
    <property type="match status" value="1"/>
</dbReference>
<dbReference type="Ensembl" id="ENSEBUT00000007402.1">
    <property type="protein sequence ID" value="ENSEBUP00000006936.1"/>
    <property type="gene ID" value="ENSEBUG00000004542.1"/>
</dbReference>
<feature type="domain" description="DNA mismatch repair proteins mutS family" evidence="7">
    <location>
        <begin position="513"/>
        <end position="529"/>
    </location>
</feature>
<dbReference type="InterPro" id="IPR027417">
    <property type="entry name" value="P-loop_NTPase"/>
</dbReference>
<dbReference type="SUPFAM" id="SSF48334">
    <property type="entry name" value="DNA repair protein MutS, domain III"/>
    <property type="match status" value="1"/>
</dbReference>
<name>A0A8C4NFI4_EPTBU</name>
<dbReference type="InterPro" id="IPR036187">
    <property type="entry name" value="DNA_mismatch_repair_MutS_sf"/>
</dbReference>
<evidence type="ECO:0000256" key="3">
    <source>
        <dbReference type="ARBA" id="ARBA00022763"/>
    </source>
</evidence>
<sequence length="674" mass="76335">MDDTVFEHSHAVQAVTEFFGTDKDSSHDGEHLTHILALPLPVVACFAALLRYLREFGLENTLRAQTSFQKISMAGEHLLLSGTTLRNLEIFQNQTDRKLKGSLLWAMDHTRTPFGRRLLRHWLAQPLTSISAIEERLDTIKELLSSHGTPLSQLHDLLNHFPDLERGLASIYHKKCSTQEFYLVTSTLGRLANEVDKLSGTVEVRSRSVLLKKLLLELPQRLDPVRHFVSLVNEKAAREGDKTQLFVNLDEFPQIRKRKQEIEEVFMGLRDHRKELRVVLRSPSADYVTVSGQEFLIEVKNSLLHNVPSDWLKIGSTKAVSRFHTPYVVREYQKLCRLREQLKADANTEWLLFLGRFGQHYIDFRVAVTYLATFDCLFSLATVASRQGYCRPSFVERSQLEIENGRHPVVELLMQEHSQFVPNDTKLCANGRRVMIVTGPNMGGKSSYIRQVALIAIMAQMGSFVPAESAHLGILRAIHTRMGASDDIYHGRSTFMEELTEASAILRTASHDSLVILDELGRGTSTHDGVAIAYATLEYFICEVKCLTLFVTHYPLACDLETQYPGIVSNYHMSFFMHDSTEGEESFQSVTFLYQLTAGPAGCSYGLNVARLAEVPTPVLVKAAREARMLEELVRATRERMKLFTDIWTLSGEGTTDKLRHLLREALVENELKG</sequence>
<dbReference type="PROSITE" id="PS00486">
    <property type="entry name" value="DNA_MISMATCH_REPAIR_2"/>
    <property type="match status" value="1"/>
</dbReference>
<dbReference type="GO" id="GO:0005634">
    <property type="term" value="C:nucleus"/>
    <property type="evidence" value="ECO:0007669"/>
    <property type="project" value="TreeGrafter"/>
</dbReference>
<dbReference type="InterPro" id="IPR045076">
    <property type="entry name" value="MutS"/>
</dbReference>
<dbReference type="GO" id="GO:0006312">
    <property type="term" value="P:mitotic recombination"/>
    <property type="evidence" value="ECO:0007669"/>
    <property type="project" value="TreeGrafter"/>
</dbReference>
<dbReference type="GO" id="GO:0016447">
    <property type="term" value="P:somatic recombination of immunoglobulin gene segments"/>
    <property type="evidence" value="ECO:0007669"/>
    <property type="project" value="TreeGrafter"/>
</dbReference>
<keyword evidence="5" id="KW-0238">DNA-binding</keyword>
<dbReference type="GeneTree" id="ENSGT00550000074949"/>
<evidence type="ECO:0000256" key="6">
    <source>
        <dbReference type="ARBA" id="ARBA00023204"/>
    </source>
</evidence>
<dbReference type="Gene3D" id="1.10.1420.10">
    <property type="match status" value="2"/>
</dbReference>
<dbReference type="GO" id="GO:0006298">
    <property type="term" value="P:mismatch repair"/>
    <property type="evidence" value="ECO:0007669"/>
    <property type="project" value="InterPro"/>
</dbReference>
<keyword evidence="9" id="KW-1185">Reference proteome</keyword>
<dbReference type="SMART" id="SM00533">
    <property type="entry name" value="MUTSd"/>
    <property type="match status" value="1"/>
</dbReference>
<evidence type="ECO:0000256" key="5">
    <source>
        <dbReference type="ARBA" id="ARBA00023125"/>
    </source>
</evidence>
<dbReference type="SMART" id="SM00534">
    <property type="entry name" value="MUTSac"/>
    <property type="match status" value="1"/>
</dbReference>
<comment type="similarity">
    <text evidence="1">Belongs to the DNA mismatch repair MutS family. MSH3 subfamily.</text>
</comment>
<evidence type="ECO:0000259" key="7">
    <source>
        <dbReference type="PROSITE" id="PS00486"/>
    </source>
</evidence>
<dbReference type="SUPFAM" id="SSF52540">
    <property type="entry name" value="P-loop containing nucleoside triphosphate hydrolases"/>
    <property type="match status" value="1"/>
</dbReference>
<keyword evidence="4" id="KW-0067">ATP-binding</keyword>
<organism evidence="8 9">
    <name type="scientific">Eptatretus burgeri</name>
    <name type="common">Inshore hagfish</name>
    <dbReference type="NCBI Taxonomy" id="7764"/>
    <lineage>
        <taxon>Eukaryota</taxon>
        <taxon>Metazoa</taxon>
        <taxon>Chordata</taxon>
        <taxon>Craniata</taxon>
        <taxon>Vertebrata</taxon>
        <taxon>Cyclostomata</taxon>
        <taxon>Myxini</taxon>
        <taxon>Myxiniformes</taxon>
        <taxon>Myxinidae</taxon>
        <taxon>Eptatretinae</taxon>
        <taxon>Eptatretus</taxon>
    </lineage>
</organism>
<evidence type="ECO:0000256" key="4">
    <source>
        <dbReference type="ARBA" id="ARBA00022840"/>
    </source>
</evidence>
<protein>
    <submittedName>
        <fullName evidence="8">MutS homolog 3 (E. coli)</fullName>
    </submittedName>
</protein>
<keyword evidence="2" id="KW-0547">Nucleotide-binding</keyword>
<reference evidence="8" key="1">
    <citation type="submission" date="2025-08" db="UniProtKB">
        <authorList>
            <consortium name="Ensembl"/>
        </authorList>
    </citation>
    <scope>IDENTIFICATION</scope>
</reference>
<accession>A0A8C4NFI4</accession>
<dbReference type="Gene3D" id="3.30.420.110">
    <property type="entry name" value="MutS, connector domain"/>
    <property type="match status" value="1"/>
</dbReference>
<dbReference type="FunFam" id="1.10.1420.10:FF:000004">
    <property type="entry name" value="DNA mismatch repair protein Msh3"/>
    <property type="match status" value="1"/>
</dbReference>
<dbReference type="InterPro" id="IPR007696">
    <property type="entry name" value="DNA_mismatch_repair_MutS_core"/>
</dbReference>
<dbReference type="Pfam" id="PF00488">
    <property type="entry name" value="MutS_V"/>
    <property type="match status" value="1"/>
</dbReference>
<dbReference type="GO" id="GO:0030983">
    <property type="term" value="F:mismatched DNA binding"/>
    <property type="evidence" value="ECO:0007669"/>
    <property type="project" value="InterPro"/>
</dbReference>
<dbReference type="FunFam" id="3.40.50.300:FF:000870">
    <property type="entry name" value="MutS protein homolog 4"/>
    <property type="match status" value="1"/>
</dbReference>
<dbReference type="GO" id="GO:0140664">
    <property type="term" value="F:ATP-dependent DNA damage sensor activity"/>
    <property type="evidence" value="ECO:0007669"/>
    <property type="project" value="InterPro"/>
</dbReference>